<dbReference type="Proteomes" id="UP000037035">
    <property type="component" value="Unassembled WGS sequence"/>
</dbReference>
<keyword evidence="2" id="KW-1185">Reference proteome</keyword>
<proteinExistence type="predicted"/>
<reference evidence="1 2" key="1">
    <citation type="submission" date="2015-08" db="EMBL/GenBank/DDBJ databases">
        <title>Next Generation Sequencing and Analysis of the Genome of Puccinia sorghi L Schw, the Causal Agent of Maize Common Rust.</title>
        <authorList>
            <person name="Rochi L."/>
            <person name="Burguener G."/>
            <person name="Darino M."/>
            <person name="Turjanski A."/>
            <person name="Kreff E."/>
            <person name="Dieguez M.J."/>
            <person name="Sacco F."/>
        </authorList>
    </citation>
    <scope>NUCLEOTIDE SEQUENCE [LARGE SCALE GENOMIC DNA]</scope>
    <source>
        <strain evidence="1 2">RO10H11247</strain>
    </source>
</reference>
<protein>
    <submittedName>
        <fullName evidence="1">Uncharacterized protein</fullName>
    </submittedName>
</protein>
<comment type="caution">
    <text evidence="1">The sequence shown here is derived from an EMBL/GenBank/DDBJ whole genome shotgun (WGS) entry which is preliminary data.</text>
</comment>
<name>A0A0L6VQP1_9BASI</name>
<dbReference type="OrthoDB" id="2515897at2759"/>
<evidence type="ECO:0000313" key="2">
    <source>
        <dbReference type="Proteomes" id="UP000037035"/>
    </source>
</evidence>
<dbReference type="EMBL" id="LAVV01002185">
    <property type="protein sequence ID" value="KNZ63028.1"/>
    <property type="molecule type" value="Genomic_DNA"/>
</dbReference>
<sequence>NFNMIKNPKPSKLELACSYGSMRATHSGSLNLNGHTIQPGFYAPQSSLNIISVAQLEDHSFRILHVNGSIQICNGEKIIF</sequence>
<dbReference type="AlphaFoldDB" id="A0A0L6VQP1"/>
<accession>A0A0L6VQP1</accession>
<gene>
    <name evidence="1" type="ORF">VP01_11968g1</name>
</gene>
<dbReference type="VEuPathDB" id="FungiDB:VP01_11968g1"/>
<feature type="non-terminal residue" evidence="1">
    <location>
        <position position="1"/>
    </location>
</feature>
<evidence type="ECO:0000313" key="1">
    <source>
        <dbReference type="EMBL" id="KNZ63028.1"/>
    </source>
</evidence>
<organism evidence="1 2">
    <name type="scientific">Puccinia sorghi</name>
    <dbReference type="NCBI Taxonomy" id="27349"/>
    <lineage>
        <taxon>Eukaryota</taxon>
        <taxon>Fungi</taxon>
        <taxon>Dikarya</taxon>
        <taxon>Basidiomycota</taxon>
        <taxon>Pucciniomycotina</taxon>
        <taxon>Pucciniomycetes</taxon>
        <taxon>Pucciniales</taxon>
        <taxon>Pucciniaceae</taxon>
        <taxon>Puccinia</taxon>
    </lineage>
</organism>